<dbReference type="Proteomes" id="UP000317429">
    <property type="component" value="Chromosome"/>
</dbReference>
<keyword evidence="2" id="KW-1185">Reference proteome</keyword>
<name>A0A518DC53_9BACT</name>
<accession>A0A518DC53</accession>
<dbReference type="OrthoDB" id="251963at2"/>
<evidence type="ECO:0000313" key="1">
    <source>
        <dbReference type="EMBL" id="QDU89055.1"/>
    </source>
</evidence>
<reference evidence="1 2" key="1">
    <citation type="submission" date="2019-02" db="EMBL/GenBank/DDBJ databases">
        <title>Deep-cultivation of Planctomycetes and their phenomic and genomic characterization uncovers novel biology.</title>
        <authorList>
            <person name="Wiegand S."/>
            <person name="Jogler M."/>
            <person name="Boedeker C."/>
            <person name="Pinto D."/>
            <person name="Vollmers J."/>
            <person name="Rivas-Marin E."/>
            <person name="Kohn T."/>
            <person name="Peeters S.H."/>
            <person name="Heuer A."/>
            <person name="Rast P."/>
            <person name="Oberbeckmann S."/>
            <person name="Bunk B."/>
            <person name="Jeske O."/>
            <person name="Meyerdierks A."/>
            <person name="Storesund J.E."/>
            <person name="Kallscheuer N."/>
            <person name="Luecker S."/>
            <person name="Lage O.M."/>
            <person name="Pohl T."/>
            <person name="Merkel B.J."/>
            <person name="Hornburger P."/>
            <person name="Mueller R.-W."/>
            <person name="Bruemmer F."/>
            <person name="Labrenz M."/>
            <person name="Spormann A.M."/>
            <person name="Op den Camp H."/>
            <person name="Overmann J."/>
            <person name="Amann R."/>
            <person name="Jetten M.S.M."/>
            <person name="Mascher T."/>
            <person name="Medema M.H."/>
            <person name="Devos D.P."/>
            <person name="Kaster A.-K."/>
            <person name="Ovreas L."/>
            <person name="Rohde M."/>
            <person name="Galperin M.Y."/>
            <person name="Jogler C."/>
        </authorList>
    </citation>
    <scope>NUCLEOTIDE SEQUENCE [LARGE SCALE GENOMIC DNA]</scope>
    <source>
        <strain evidence="1 2">Pla175</strain>
    </source>
</reference>
<dbReference type="EMBL" id="CP036291">
    <property type="protein sequence ID" value="QDU89055.1"/>
    <property type="molecule type" value="Genomic_DNA"/>
</dbReference>
<sequence>MRSALGNTSRLQDGCITKAGSSQARWLLTQSCQHVARRPGPLGAFFPRLAKRKNRQVAIVAVARKLITIAFLMLKNNEPYRYAKPMWVAQKFAALDRAAGGKTPRSGKRQAGPTAQARAGLAAVYAGAGLPKVASPEELPKGEQRMLEQRKLTSFVGDLYELASRPSATQPEAAEPMGRPAGRPRCPFFYVSADADNPGAAAGAMPQTPGFAEG</sequence>
<gene>
    <name evidence="1" type="ORF">Pla175_24410</name>
</gene>
<dbReference type="AlphaFoldDB" id="A0A518DC53"/>
<dbReference type="KEGG" id="pnd:Pla175_24410"/>
<protein>
    <recommendedName>
        <fullName evidence="3">Transposase IS116/IS110/IS902 family protein</fullName>
    </recommendedName>
</protein>
<dbReference type="RefSeq" id="WP_145284802.1">
    <property type="nucleotide sequence ID" value="NZ_CP036291.1"/>
</dbReference>
<proteinExistence type="predicted"/>
<organism evidence="1 2">
    <name type="scientific">Pirellulimonas nuda</name>
    <dbReference type="NCBI Taxonomy" id="2528009"/>
    <lineage>
        <taxon>Bacteria</taxon>
        <taxon>Pseudomonadati</taxon>
        <taxon>Planctomycetota</taxon>
        <taxon>Planctomycetia</taxon>
        <taxon>Pirellulales</taxon>
        <taxon>Lacipirellulaceae</taxon>
        <taxon>Pirellulimonas</taxon>
    </lineage>
</organism>
<evidence type="ECO:0000313" key="2">
    <source>
        <dbReference type="Proteomes" id="UP000317429"/>
    </source>
</evidence>
<evidence type="ECO:0008006" key="3">
    <source>
        <dbReference type="Google" id="ProtNLM"/>
    </source>
</evidence>